<dbReference type="GO" id="GO:0003973">
    <property type="term" value="F:(S)-2-hydroxy-acid oxidase activity"/>
    <property type="evidence" value="ECO:0007669"/>
    <property type="project" value="UniProtKB-EC"/>
</dbReference>
<dbReference type="InterPro" id="IPR012133">
    <property type="entry name" value="Alpha-hydoxy_acid_DH_FMN"/>
</dbReference>
<feature type="domain" description="FMN hydroxy acid dehydrogenase" evidence="7">
    <location>
        <begin position="331"/>
        <end position="609"/>
    </location>
</feature>
<sequence>MPLIINGILLEELPPDTRTLFETYPHLKDVAAALIAQVPKVIGPVGLLYVHQREFAVTTPHDKHLTVVGTEDTTTCSMVVLRHSGSGVSCVAHFDGSGLEQGVINVVRHVQDLSMNVPEGRLELHMIGGFLDPRHYSEELAIQLLYAFHKQPLSIHLVTACICESNNSLRGNINWPVIYGIGLNIKSGEIFPATFPDKGPDFPLRCARYFTGCYEMLDIYDCHLGMLRIGPYNYEPLRGVDLWLSQSDDFILQQAFSDLLVNSDPAAVVMQEKWGYALPNNSYLLFRGRVAVLAYPFADVNDNDVVSALESWQVTASLFPSALPPARCITWPSDREIATVKAAAAEGVPMVLSTMSTTSLEDVAKAASSSIRWLQLYIYKDRKVSRELVVRAEKAGYLAIVLTVDAPVFGHRWADTRNKFSLPPHLKLGNFPDIGMDKVTETDDPTSGLNKYVETLFDPSISWKDIKWLKEITTLPILLKGILTAEDAIMAVENGVAGVIVSNHGARQLDGVPATIEVLPEIVRAVAGRCEVYLDGGVRTGTDVLKALALGAKAVFIGRPVLWGLAHSGEAGVRKVLQILRKEFDTAMALSGCSNLHDVKPSLVVRQESFSKL</sequence>
<dbReference type="GO" id="GO:0010181">
    <property type="term" value="F:FMN binding"/>
    <property type="evidence" value="ECO:0007669"/>
    <property type="project" value="InterPro"/>
</dbReference>
<comment type="caution">
    <text evidence="8">The sequence shown here is derived from an EMBL/GenBank/DDBJ whole genome shotgun (WGS) entry which is preliminary data.</text>
</comment>
<dbReference type="GO" id="GO:0005782">
    <property type="term" value="C:peroxisomal matrix"/>
    <property type="evidence" value="ECO:0007669"/>
    <property type="project" value="TreeGrafter"/>
</dbReference>
<dbReference type="SUPFAM" id="SSF51395">
    <property type="entry name" value="FMN-linked oxidoreductases"/>
    <property type="match status" value="1"/>
</dbReference>
<dbReference type="InterPro" id="IPR008259">
    <property type="entry name" value="FMN_hydac_DH_AS"/>
</dbReference>
<evidence type="ECO:0000256" key="1">
    <source>
        <dbReference type="ARBA" id="ARBA00001917"/>
    </source>
</evidence>
<evidence type="ECO:0000256" key="4">
    <source>
        <dbReference type="ARBA" id="ARBA00024042"/>
    </source>
</evidence>
<gene>
    <name evidence="8" type="primary">Hao1</name>
    <name evidence="8" type="ORF">AVEN_252211_1</name>
</gene>
<dbReference type="InterPro" id="IPR000262">
    <property type="entry name" value="FMN-dep_DH"/>
</dbReference>
<dbReference type="Pfam" id="PF01070">
    <property type="entry name" value="FMN_dh"/>
    <property type="match status" value="1"/>
</dbReference>
<comment type="catalytic activity">
    <reaction evidence="5">
        <text>a (2S)-2-hydroxycarboxylate + O2 = a 2-oxocarboxylate + H2O2</text>
        <dbReference type="Rhea" id="RHEA:16789"/>
        <dbReference type="ChEBI" id="CHEBI:15379"/>
        <dbReference type="ChEBI" id="CHEBI:16240"/>
        <dbReference type="ChEBI" id="CHEBI:35179"/>
        <dbReference type="ChEBI" id="CHEBI:58123"/>
        <dbReference type="EC" id="1.1.3.15"/>
    </reaction>
    <physiologicalReaction direction="left-to-right" evidence="5">
        <dbReference type="Rhea" id="RHEA:16790"/>
    </physiologicalReaction>
</comment>
<dbReference type="InterPro" id="IPR013785">
    <property type="entry name" value="Aldolase_TIM"/>
</dbReference>
<evidence type="ECO:0000313" key="8">
    <source>
        <dbReference type="EMBL" id="GBN17923.1"/>
    </source>
</evidence>
<evidence type="ECO:0000256" key="3">
    <source>
        <dbReference type="ARBA" id="ARBA00023002"/>
    </source>
</evidence>
<dbReference type="PANTHER" id="PTHR10578">
    <property type="entry name" value="S -2-HYDROXY-ACID OXIDASE-RELATED"/>
    <property type="match status" value="1"/>
</dbReference>
<dbReference type="FunFam" id="3.20.20.70:FF:000056">
    <property type="entry name" value="hydroxyacid oxidase 2"/>
    <property type="match status" value="1"/>
</dbReference>
<name>A0A4Y2LV31_ARAVE</name>
<dbReference type="Pfam" id="PF14736">
    <property type="entry name" value="N_Asn_amidohyd"/>
    <property type="match status" value="1"/>
</dbReference>
<dbReference type="Proteomes" id="UP000499080">
    <property type="component" value="Unassembled WGS sequence"/>
</dbReference>
<dbReference type="PROSITE" id="PS51349">
    <property type="entry name" value="FMN_HYDROXY_ACID_DH_2"/>
    <property type="match status" value="1"/>
</dbReference>
<keyword evidence="9" id="KW-1185">Reference proteome</keyword>
<proteinExistence type="inferred from homology"/>
<dbReference type="InterPro" id="IPR037396">
    <property type="entry name" value="FMN_HAD"/>
</dbReference>
<comment type="similarity">
    <text evidence="4">Belongs to the FMN-dependent alpha-hydroxy acid dehydrogenase family.</text>
</comment>
<evidence type="ECO:0000256" key="5">
    <source>
        <dbReference type="ARBA" id="ARBA00029325"/>
    </source>
</evidence>
<dbReference type="OrthoDB" id="539995at2759"/>
<dbReference type="EC" id="1.1.3.15" evidence="2"/>
<dbReference type="Gene3D" id="3.20.20.70">
    <property type="entry name" value="Aldolase class I"/>
    <property type="match status" value="1"/>
</dbReference>
<protein>
    <recommendedName>
        <fullName evidence="2">(S)-2-hydroxy-acid oxidase</fullName>
        <ecNumber evidence="2">1.1.3.15</ecNumber>
    </recommendedName>
</protein>
<evidence type="ECO:0000259" key="7">
    <source>
        <dbReference type="PROSITE" id="PS51349"/>
    </source>
</evidence>
<evidence type="ECO:0000313" key="9">
    <source>
        <dbReference type="Proteomes" id="UP000499080"/>
    </source>
</evidence>
<dbReference type="CDD" id="cd02809">
    <property type="entry name" value="alpha_hydroxyacid_oxid_FMN"/>
    <property type="match status" value="1"/>
</dbReference>
<evidence type="ECO:0000256" key="2">
    <source>
        <dbReference type="ARBA" id="ARBA00013087"/>
    </source>
</evidence>
<organism evidence="8 9">
    <name type="scientific">Araneus ventricosus</name>
    <name type="common">Orbweaver spider</name>
    <name type="synonym">Epeira ventricosa</name>
    <dbReference type="NCBI Taxonomy" id="182803"/>
    <lineage>
        <taxon>Eukaryota</taxon>
        <taxon>Metazoa</taxon>
        <taxon>Ecdysozoa</taxon>
        <taxon>Arthropoda</taxon>
        <taxon>Chelicerata</taxon>
        <taxon>Arachnida</taxon>
        <taxon>Araneae</taxon>
        <taxon>Araneomorphae</taxon>
        <taxon>Entelegynae</taxon>
        <taxon>Araneoidea</taxon>
        <taxon>Araneidae</taxon>
        <taxon>Araneus</taxon>
    </lineage>
</organism>
<dbReference type="PROSITE" id="PS00557">
    <property type="entry name" value="FMN_HYDROXY_ACID_DH_1"/>
    <property type="match status" value="1"/>
</dbReference>
<accession>A0A4Y2LV31</accession>
<comment type="cofactor">
    <cofactor evidence="1">
        <name>FMN</name>
        <dbReference type="ChEBI" id="CHEBI:58210"/>
    </cofactor>
</comment>
<reference evidence="8 9" key="1">
    <citation type="journal article" date="2019" name="Sci. Rep.">
        <title>Orb-weaving spider Araneus ventricosus genome elucidates the spidroin gene catalogue.</title>
        <authorList>
            <person name="Kono N."/>
            <person name="Nakamura H."/>
            <person name="Ohtoshi R."/>
            <person name="Moran D.A.P."/>
            <person name="Shinohara A."/>
            <person name="Yoshida Y."/>
            <person name="Fujiwara M."/>
            <person name="Mori M."/>
            <person name="Tomita M."/>
            <person name="Arakawa K."/>
        </authorList>
    </citation>
    <scope>NUCLEOTIDE SEQUENCE [LARGE SCALE GENOMIC DNA]</scope>
</reference>
<dbReference type="GO" id="GO:0008418">
    <property type="term" value="F:protein-N-terminal asparagine amidohydrolase activity"/>
    <property type="evidence" value="ECO:0007669"/>
    <property type="project" value="InterPro"/>
</dbReference>
<comment type="catalytic activity">
    <reaction evidence="6">
        <text>2-hydroxyoctanoate + O2 = 2-oxooctanoate + H2O2</text>
        <dbReference type="Rhea" id="RHEA:67940"/>
        <dbReference type="ChEBI" id="CHEBI:15379"/>
        <dbReference type="ChEBI" id="CHEBI:16240"/>
        <dbReference type="ChEBI" id="CHEBI:133514"/>
        <dbReference type="ChEBI" id="CHEBI:176689"/>
    </reaction>
    <physiologicalReaction direction="left-to-right" evidence="6">
        <dbReference type="Rhea" id="RHEA:67941"/>
    </physiologicalReaction>
</comment>
<keyword evidence="3" id="KW-0560">Oxidoreductase</keyword>
<dbReference type="EMBL" id="BGPR01006315">
    <property type="protein sequence ID" value="GBN17923.1"/>
    <property type="molecule type" value="Genomic_DNA"/>
</dbReference>
<dbReference type="AlphaFoldDB" id="A0A4Y2LV31"/>
<evidence type="ECO:0000256" key="6">
    <source>
        <dbReference type="ARBA" id="ARBA00029327"/>
    </source>
</evidence>
<dbReference type="InterPro" id="IPR026750">
    <property type="entry name" value="NTAN1"/>
</dbReference>
<dbReference type="PANTHER" id="PTHR10578:SF149">
    <property type="entry name" value="2-HYDROXYACID OXIDASE 2"/>
    <property type="match status" value="1"/>
</dbReference>
<dbReference type="GO" id="GO:0001561">
    <property type="term" value="P:fatty acid alpha-oxidation"/>
    <property type="evidence" value="ECO:0007669"/>
    <property type="project" value="TreeGrafter"/>
</dbReference>